<dbReference type="Pfam" id="PF08668">
    <property type="entry name" value="HDOD"/>
    <property type="match status" value="1"/>
</dbReference>
<dbReference type="Gene3D" id="1.10.3210.10">
    <property type="entry name" value="Hypothetical protein af1432"/>
    <property type="match status" value="1"/>
</dbReference>
<evidence type="ECO:0000259" key="2">
    <source>
        <dbReference type="PROSITE" id="PS51833"/>
    </source>
</evidence>
<organism evidence="3 4">
    <name type="scientific">Marinomonas aquiplantarum</name>
    <dbReference type="NCBI Taxonomy" id="491951"/>
    <lineage>
        <taxon>Bacteria</taxon>
        <taxon>Pseudomonadati</taxon>
        <taxon>Pseudomonadota</taxon>
        <taxon>Gammaproteobacteria</taxon>
        <taxon>Oceanospirillales</taxon>
        <taxon>Oceanospirillaceae</taxon>
        <taxon>Marinomonas</taxon>
    </lineage>
</organism>
<dbReference type="OrthoDB" id="9804751at2"/>
<dbReference type="SUPFAM" id="SSF109604">
    <property type="entry name" value="HD-domain/PDEase-like"/>
    <property type="match status" value="1"/>
</dbReference>
<evidence type="ECO:0000259" key="1">
    <source>
        <dbReference type="PROSITE" id="PS50031"/>
    </source>
</evidence>
<proteinExistence type="predicted"/>
<dbReference type="PANTHER" id="PTHR33525:SF4">
    <property type="entry name" value="CYCLIC DI-GMP PHOSPHODIESTERASE CDGJ"/>
    <property type="match status" value="1"/>
</dbReference>
<dbReference type="InterPro" id="IPR052340">
    <property type="entry name" value="RNase_Y/CdgJ"/>
</dbReference>
<comment type="caution">
    <text evidence="3">The sequence shown here is derived from an EMBL/GenBank/DDBJ whole genome shotgun (WGS) entry which is preliminary data.</text>
</comment>
<feature type="domain" description="HDOD" evidence="2">
    <location>
        <begin position="192"/>
        <end position="376"/>
    </location>
</feature>
<dbReference type="AlphaFoldDB" id="A0A366CYY0"/>
<gene>
    <name evidence="3" type="ORF">DFP76_105350</name>
</gene>
<dbReference type="PROSITE" id="PS51833">
    <property type="entry name" value="HDOD"/>
    <property type="match status" value="1"/>
</dbReference>
<feature type="domain" description="EH" evidence="1">
    <location>
        <begin position="112"/>
        <end position="154"/>
    </location>
</feature>
<dbReference type="Proteomes" id="UP000252086">
    <property type="component" value="Unassembled WGS sequence"/>
</dbReference>
<dbReference type="RefSeq" id="WP_113874817.1">
    <property type="nucleotide sequence ID" value="NZ_QNRF01000005.1"/>
</dbReference>
<evidence type="ECO:0000313" key="3">
    <source>
        <dbReference type="EMBL" id="RBO82875.1"/>
    </source>
</evidence>
<protein>
    <submittedName>
        <fullName evidence="3">EAL and modified HD-GYP domain-containing signal transduction protein</fullName>
    </submittedName>
</protein>
<evidence type="ECO:0000313" key="4">
    <source>
        <dbReference type="Proteomes" id="UP000252086"/>
    </source>
</evidence>
<keyword evidence="4" id="KW-1185">Reference proteome</keyword>
<dbReference type="PROSITE" id="PS50031">
    <property type="entry name" value="EH"/>
    <property type="match status" value="1"/>
</dbReference>
<dbReference type="InterPro" id="IPR000261">
    <property type="entry name" value="EH_dom"/>
</dbReference>
<dbReference type="EMBL" id="QNRF01000005">
    <property type="protein sequence ID" value="RBO82875.1"/>
    <property type="molecule type" value="Genomic_DNA"/>
</dbReference>
<dbReference type="InterPro" id="IPR013976">
    <property type="entry name" value="HDOD"/>
</dbReference>
<name>A0A366CYY0_9GAMM</name>
<accession>A0A366CYY0</accession>
<reference evidence="3 4" key="1">
    <citation type="submission" date="2018-06" db="EMBL/GenBank/DDBJ databases">
        <title>Genomic Encyclopedia of Type Strains, Phase III (KMG-III): the genomes of soil and plant-associated and newly described type strains.</title>
        <authorList>
            <person name="Whitman W."/>
        </authorList>
    </citation>
    <scope>NUCLEOTIDE SEQUENCE [LARGE SCALE GENOMIC DNA]</scope>
    <source>
        <strain evidence="3 4">CECT 7732</strain>
    </source>
</reference>
<dbReference type="PANTHER" id="PTHR33525">
    <property type="match status" value="1"/>
</dbReference>
<sequence>MKNDDVLFCRKAVVNHKSQTMAYHLLHPEDALYHDEQAFFSSLFVDVNLNELTQQKVIFFIGSIEQLSKLPELNGLQVTLFIDCSTLDQKKYMDSLSESRLDGYQFGLINPEPNDYDSEFMNLFSYVLYDLEQCSLDSILVSSQHPDIALKNIWIHKVERAQDFERLKESLPDAYFSGTFIRKMTKIKGKRVIAYKDILIELLNHLNNHQTSPRLLADCIERDPTLTYRIIKLTHTARYHSQFNVTNAQRAVEIIGVRDLVKWVGLVMLSSVPGKPDCLFSMAVSRACFCHNISAVLFPKLEGAFLVGLFSYLPSFYDEDLATLLKDLPLDTNITKALLEYQGNLGGVLRMVEAYESGRWEKIPFEQLAMKNISKEALKNLYIDSLNMAKEMSQI</sequence>